<keyword evidence="2" id="KW-0560">Oxidoreductase</keyword>
<keyword evidence="4" id="KW-1185">Reference proteome</keyword>
<dbReference type="EMBL" id="JAMZMK010008327">
    <property type="protein sequence ID" value="KAI7740894.1"/>
    <property type="molecule type" value="Genomic_DNA"/>
</dbReference>
<dbReference type="Proteomes" id="UP001206925">
    <property type="component" value="Unassembled WGS sequence"/>
</dbReference>
<comment type="caution">
    <text evidence="3">The sequence shown here is derived from an EMBL/GenBank/DDBJ whole genome shotgun (WGS) entry which is preliminary data.</text>
</comment>
<evidence type="ECO:0000313" key="4">
    <source>
        <dbReference type="Proteomes" id="UP001206925"/>
    </source>
</evidence>
<dbReference type="InterPro" id="IPR002347">
    <property type="entry name" value="SDR_fam"/>
</dbReference>
<proteinExistence type="inferred from homology"/>
<accession>A0AAD5CG55</accession>
<dbReference type="NCBIfam" id="NF005559">
    <property type="entry name" value="PRK07231.1"/>
    <property type="match status" value="2"/>
</dbReference>
<dbReference type="PRINTS" id="PR00081">
    <property type="entry name" value="GDHRDH"/>
</dbReference>
<dbReference type="InterPro" id="IPR020904">
    <property type="entry name" value="Sc_DH/Rdtase_CS"/>
</dbReference>
<dbReference type="Gene3D" id="3.40.50.720">
    <property type="entry name" value="NAD(P)-binding Rossmann-like Domain"/>
    <property type="match status" value="2"/>
</dbReference>
<dbReference type="FunFam" id="3.40.50.720:FF:000084">
    <property type="entry name" value="Short-chain dehydrogenase reductase"/>
    <property type="match status" value="2"/>
</dbReference>
<gene>
    <name evidence="3" type="ORF">M8C21_021994</name>
</gene>
<dbReference type="PROSITE" id="PS00061">
    <property type="entry name" value="ADH_SHORT"/>
    <property type="match status" value="2"/>
</dbReference>
<comment type="similarity">
    <text evidence="1">Belongs to the short-chain dehydrogenases/reductases (SDR) family.</text>
</comment>
<name>A0AAD5CG55_AMBAR</name>
<dbReference type="SUPFAM" id="SSF51735">
    <property type="entry name" value="NAD(P)-binding Rossmann-fold domains"/>
    <property type="match status" value="2"/>
</dbReference>
<reference evidence="3" key="1">
    <citation type="submission" date="2022-06" db="EMBL/GenBank/DDBJ databases">
        <title>Uncovering the hologenomic basis of an extraordinary plant invasion.</title>
        <authorList>
            <person name="Bieker V.C."/>
            <person name="Martin M.D."/>
            <person name="Gilbert T."/>
            <person name="Hodgins K."/>
            <person name="Battlay P."/>
            <person name="Petersen B."/>
            <person name="Wilson J."/>
        </authorList>
    </citation>
    <scope>NUCLEOTIDE SEQUENCE</scope>
    <source>
        <strain evidence="3">AA19_3_7</strain>
        <tissue evidence="3">Leaf</tissue>
    </source>
</reference>
<protein>
    <recommendedName>
        <fullName evidence="5">Glucose/ribitol dehydrogenase</fullName>
    </recommendedName>
</protein>
<evidence type="ECO:0000256" key="2">
    <source>
        <dbReference type="ARBA" id="ARBA00023002"/>
    </source>
</evidence>
<evidence type="ECO:0008006" key="5">
    <source>
        <dbReference type="Google" id="ProtNLM"/>
    </source>
</evidence>
<organism evidence="3 4">
    <name type="scientific">Ambrosia artemisiifolia</name>
    <name type="common">Common ragweed</name>
    <dbReference type="NCBI Taxonomy" id="4212"/>
    <lineage>
        <taxon>Eukaryota</taxon>
        <taxon>Viridiplantae</taxon>
        <taxon>Streptophyta</taxon>
        <taxon>Embryophyta</taxon>
        <taxon>Tracheophyta</taxon>
        <taxon>Spermatophyta</taxon>
        <taxon>Magnoliopsida</taxon>
        <taxon>eudicotyledons</taxon>
        <taxon>Gunneridae</taxon>
        <taxon>Pentapetalae</taxon>
        <taxon>asterids</taxon>
        <taxon>campanulids</taxon>
        <taxon>Asterales</taxon>
        <taxon>Asteraceae</taxon>
        <taxon>Asteroideae</taxon>
        <taxon>Heliantheae alliance</taxon>
        <taxon>Heliantheae</taxon>
        <taxon>Ambrosia</taxon>
    </lineage>
</organism>
<dbReference type="PANTHER" id="PTHR43180">
    <property type="entry name" value="3-OXOACYL-(ACYL-CARRIER-PROTEIN) REDUCTASE (AFU_ORTHOLOGUE AFUA_6G11210)"/>
    <property type="match status" value="1"/>
</dbReference>
<dbReference type="Pfam" id="PF13561">
    <property type="entry name" value="adh_short_C2"/>
    <property type="match status" value="2"/>
</dbReference>
<dbReference type="GO" id="GO:0016616">
    <property type="term" value="F:oxidoreductase activity, acting on the CH-OH group of donors, NAD or NADP as acceptor"/>
    <property type="evidence" value="ECO:0007669"/>
    <property type="project" value="UniProtKB-ARBA"/>
</dbReference>
<evidence type="ECO:0000256" key="1">
    <source>
        <dbReference type="ARBA" id="ARBA00006484"/>
    </source>
</evidence>
<dbReference type="PRINTS" id="PR00080">
    <property type="entry name" value="SDRFAMILY"/>
</dbReference>
<dbReference type="PANTHER" id="PTHR43180:SF30">
    <property type="entry name" value="MOMILACTONE A SYNTHASE"/>
    <property type="match status" value="1"/>
</dbReference>
<dbReference type="AlphaFoldDB" id="A0AAD5CG55"/>
<evidence type="ECO:0000313" key="3">
    <source>
        <dbReference type="EMBL" id="KAI7740894.1"/>
    </source>
</evidence>
<sequence>MGNIAEVLPRLTMKVAFITGGAQGIGEKTARLFVKHGARVVIADIQDELGQSVCEDIGLDKAMFVHCDVTIESEVENAINMTLAKYGKLDIMINNAAIVDDVKPNILDNEYETFEQVMRVNVTGVFLGTKHAARAMIPARSGNIIMMGSVSGSVGGIISHAYSSSKHAIVGLTKNTAAELGQHGIRVNCLSPYFIPSPLTTNLINDHPEKYSKVYSNLKGVALSEDDVADAALFLASDEARYMSGHNLVLDGGFTVINPNNLLAYQLKTMAKVTDQVFSRLTMKVAFITGGAQGIGEKIARLFVKHGAKVVIADIQDDLGQSVCEDIGLENAMFVHCDVTIESDVEHAINMTLAKYGKLDIMINNAAIVDDLKPNILDNDLATFERVMKVNVNGVFLGTKHAARAMIPARSGNIIMLGSISGSIGGIISHSYSTSKHAIVGLTKNTAAELGQYGIRVNCLSPHFIPTPSTSNMINDHPEKYSKVYSNLKGVALNQDDVADAALFLASDEARYMSGHNLVLDGGFTVINPAFGLFARATPLE</sequence>
<dbReference type="InterPro" id="IPR036291">
    <property type="entry name" value="NAD(P)-bd_dom_sf"/>
</dbReference>